<evidence type="ECO:0008006" key="4">
    <source>
        <dbReference type="Google" id="ProtNLM"/>
    </source>
</evidence>
<evidence type="ECO:0000256" key="1">
    <source>
        <dbReference type="SAM" id="SignalP"/>
    </source>
</evidence>
<keyword evidence="1" id="KW-0732">Signal</keyword>
<evidence type="ECO:0000313" key="3">
    <source>
        <dbReference type="Proteomes" id="UP000381260"/>
    </source>
</evidence>
<name>A0A5Q2V8Y0_SERPR</name>
<proteinExistence type="predicted"/>
<dbReference type="Proteomes" id="UP000381260">
    <property type="component" value="Chromosome"/>
</dbReference>
<feature type="chain" id="PRO_5024440480" description="Lipoprotein" evidence="1">
    <location>
        <begin position="21"/>
        <end position="138"/>
    </location>
</feature>
<feature type="signal peptide" evidence="1">
    <location>
        <begin position="1"/>
        <end position="20"/>
    </location>
</feature>
<protein>
    <recommendedName>
        <fullName evidence="4">Lipoprotein</fullName>
    </recommendedName>
</protein>
<organism evidence="2 3">
    <name type="scientific">Serratia proteamaculans</name>
    <dbReference type="NCBI Taxonomy" id="28151"/>
    <lineage>
        <taxon>Bacteria</taxon>
        <taxon>Pseudomonadati</taxon>
        <taxon>Pseudomonadota</taxon>
        <taxon>Gammaproteobacteria</taxon>
        <taxon>Enterobacterales</taxon>
        <taxon>Yersiniaceae</taxon>
        <taxon>Serratia</taxon>
    </lineage>
</organism>
<dbReference type="PROSITE" id="PS51257">
    <property type="entry name" value="PROKAR_LIPOPROTEIN"/>
    <property type="match status" value="1"/>
</dbReference>
<dbReference type="RefSeq" id="WP_153858060.1">
    <property type="nucleotide sequence ID" value="NZ_CP045913.1"/>
</dbReference>
<dbReference type="EMBL" id="CP045913">
    <property type="protein sequence ID" value="QGH60609.1"/>
    <property type="molecule type" value="Genomic_DNA"/>
</dbReference>
<sequence length="138" mass="14772">MKQVVAVGLMALLTAGCQSAKAPPRPVPIVVNSPEPAKTPPAIEVREAPQETGAMAQCQHELTALQQVAPDAGQRLKGQFDQLLRSAALYNQVRTSVNGDTRGTVDALFTFKSGEVCAQIRQALVDKLIRRVEGGRQV</sequence>
<gene>
    <name evidence="2" type="ORF">GHV41_07030</name>
</gene>
<dbReference type="AlphaFoldDB" id="A0A5Q2V8Y0"/>
<accession>A0A5Q2V8Y0</accession>
<reference evidence="2 3" key="1">
    <citation type="submission" date="2019-11" db="EMBL/GenBank/DDBJ databases">
        <title>The Phosphoenolpyruvate Phosphotransferase System Regulates Serratia proteamaculans 336X Biofilm Formation and Wheat Roots colonization.</title>
        <authorList>
            <person name="Liu F."/>
        </authorList>
    </citation>
    <scope>NUCLEOTIDE SEQUENCE [LARGE SCALE GENOMIC DNA]</scope>
    <source>
        <strain evidence="2 3">336X</strain>
    </source>
</reference>
<evidence type="ECO:0000313" key="2">
    <source>
        <dbReference type="EMBL" id="QGH60609.1"/>
    </source>
</evidence>